<dbReference type="InterPro" id="IPR036097">
    <property type="entry name" value="HisK_dim/P_sf"/>
</dbReference>
<dbReference type="EMBL" id="JBHRSD010000014">
    <property type="protein sequence ID" value="MFC3032576.1"/>
    <property type="molecule type" value="Genomic_DNA"/>
</dbReference>
<keyword evidence="4" id="KW-0808">Transferase</keyword>
<evidence type="ECO:0000256" key="1">
    <source>
        <dbReference type="ARBA" id="ARBA00000085"/>
    </source>
</evidence>
<dbReference type="InterPro" id="IPR011990">
    <property type="entry name" value="TPR-like_helical_dom_sf"/>
</dbReference>
<dbReference type="Pfam" id="PF00512">
    <property type="entry name" value="HisKA"/>
    <property type="match status" value="1"/>
</dbReference>
<keyword evidence="6" id="KW-0902">Two-component regulatory system</keyword>
<feature type="transmembrane region" description="Helical" evidence="8">
    <location>
        <begin position="415"/>
        <end position="434"/>
    </location>
</feature>
<keyword evidence="5" id="KW-0418">Kinase</keyword>
<dbReference type="PROSITE" id="PS50109">
    <property type="entry name" value="HIS_KIN"/>
    <property type="match status" value="1"/>
</dbReference>
<evidence type="ECO:0000313" key="10">
    <source>
        <dbReference type="EMBL" id="MFC3032576.1"/>
    </source>
</evidence>
<comment type="catalytic activity">
    <reaction evidence="1">
        <text>ATP + protein L-histidine = ADP + protein N-phospho-L-histidine.</text>
        <dbReference type="EC" id="2.7.13.3"/>
    </reaction>
</comment>
<evidence type="ECO:0000256" key="7">
    <source>
        <dbReference type="SAM" id="Coils"/>
    </source>
</evidence>
<protein>
    <recommendedName>
        <fullName evidence="2">histidine kinase</fullName>
        <ecNumber evidence="2">2.7.13.3</ecNumber>
    </recommendedName>
</protein>
<keyword evidence="7" id="KW-0175">Coiled coil</keyword>
<dbReference type="PRINTS" id="PR00344">
    <property type="entry name" value="BCTRLSENSOR"/>
</dbReference>
<proteinExistence type="predicted"/>
<keyword evidence="3" id="KW-0597">Phosphoprotein</keyword>
<dbReference type="SMART" id="SM00028">
    <property type="entry name" value="TPR"/>
    <property type="match status" value="8"/>
</dbReference>
<reference evidence="11" key="1">
    <citation type="journal article" date="2019" name="Int. J. Syst. Evol. Microbiol.">
        <title>The Global Catalogue of Microorganisms (GCM) 10K type strain sequencing project: providing services to taxonomists for standard genome sequencing and annotation.</title>
        <authorList>
            <consortium name="The Broad Institute Genomics Platform"/>
            <consortium name="The Broad Institute Genome Sequencing Center for Infectious Disease"/>
            <person name="Wu L."/>
            <person name="Ma J."/>
        </authorList>
    </citation>
    <scope>NUCLEOTIDE SEQUENCE [LARGE SCALE GENOMIC DNA]</scope>
    <source>
        <strain evidence="11">KCTC 42730</strain>
    </source>
</reference>
<sequence length="695" mass="78638">MKHIALILALTAPGITADANVIPKEIEQLVTDGQYDKALVALQPLQSASNAELRIEAALETALIYYKQGKYETALNHLNDLAQEKSLSLASRHELSKLIGMNARKLGNYQQAQEGYERALELAKILQDEDKIANSYGNLGVLADSRGELKQALALHLQAQKMLEGSENWQFRGANYYNLGDISKRLGDLPQAEHFLSLALDNDKRSGDLVNVSGTAIYLAEIQMAQNRYPEAKALLEEAIAILAPVNGHLSLSRAYNSLNRLYRAEGNLHLALDSAQKSLNHVLQTQSPVQQVYAYLHLIELHLALGNGDLAQQFLETTQPLVSKLDNLILTEKYHNFAAQVAIQRQDYANAVVLLQQQLAENKQLSAQQLEKQLQEHRRSMDSLTQQQKLLEVEQDRKYTITQLENSRLSQQRWALAFALALVFVCTFIYLYMHKRRHAALKAELYEASIRQKDQMLADISHELRTPLSVLKLHIEAMEYNLIDDKTLAYSKINDKINQLNHLISDVYQLSQAENNSLTMYNESHNIYELMIGYSYDMQRMVSQHKLRFFCDIMVARDVFIEVDKSKLDRIINNLTKNACLYTDSPGQVRLKVRLNPSMLFIQIDDSSPGVTDEQLEKLFERLYRVDTSRSRASGGSGLGLSICQSLVKSMQGKIAVMHGKHGGICVRILLPYQFPTEPEAATTRKNYIKKVEI</sequence>
<gene>
    <name evidence="10" type="ORF">ACFOEE_08600</name>
</gene>
<dbReference type="SMART" id="SM00388">
    <property type="entry name" value="HisKA"/>
    <property type="match status" value="1"/>
</dbReference>
<keyword evidence="8" id="KW-0812">Transmembrane</keyword>
<evidence type="ECO:0000256" key="2">
    <source>
        <dbReference type="ARBA" id="ARBA00012438"/>
    </source>
</evidence>
<dbReference type="InterPro" id="IPR003661">
    <property type="entry name" value="HisK_dim/P_dom"/>
</dbReference>
<organism evidence="10 11">
    <name type="scientific">Pseudoalteromonas fenneropenaei</name>
    <dbReference type="NCBI Taxonomy" id="1737459"/>
    <lineage>
        <taxon>Bacteria</taxon>
        <taxon>Pseudomonadati</taxon>
        <taxon>Pseudomonadota</taxon>
        <taxon>Gammaproteobacteria</taxon>
        <taxon>Alteromonadales</taxon>
        <taxon>Pseudoalteromonadaceae</taxon>
        <taxon>Pseudoalteromonas</taxon>
    </lineage>
</organism>
<dbReference type="Gene3D" id="1.10.287.130">
    <property type="match status" value="1"/>
</dbReference>
<keyword evidence="11" id="KW-1185">Reference proteome</keyword>
<dbReference type="Proteomes" id="UP001595453">
    <property type="component" value="Unassembled WGS sequence"/>
</dbReference>
<evidence type="ECO:0000256" key="3">
    <source>
        <dbReference type="ARBA" id="ARBA00022553"/>
    </source>
</evidence>
<dbReference type="Gene3D" id="1.25.40.10">
    <property type="entry name" value="Tetratricopeptide repeat domain"/>
    <property type="match status" value="2"/>
</dbReference>
<dbReference type="InterPro" id="IPR036890">
    <property type="entry name" value="HATPase_C_sf"/>
</dbReference>
<dbReference type="InterPro" id="IPR050736">
    <property type="entry name" value="Sensor_HK_Regulatory"/>
</dbReference>
<feature type="coiled-coil region" evidence="7">
    <location>
        <begin position="361"/>
        <end position="395"/>
    </location>
</feature>
<dbReference type="SUPFAM" id="SSF55874">
    <property type="entry name" value="ATPase domain of HSP90 chaperone/DNA topoisomerase II/histidine kinase"/>
    <property type="match status" value="1"/>
</dbReference>
<dbReference type="InterPro" id="IPR004358">
    <property type="entry name" value="Sig_transdc_His_kin-like_C"/>
</dbReference>
<feature type="domain" description="Histidine kinase" evidence="9">
    <location>
        <begin position="460"/>
        <end position="676"/>
    </location>
</feature>
<name>A0ABV7CJ65_9GAMM</name>
<dbReference type="SUPFAM" id="SSF48452">
    <property type="entry name" value="TPR-like"/>
    <property type="match status" value="3"/>
</dbReference>
<dbReference type="EC" id="2.7.13.3" evidence="2"/>
<dbReference type="Gene3D" id="3.30.565.10">
    <property type="entry name" value="Histidine kinase-like ATPase, C-terminal domain"/>
    <property type="match status" value="1"/>
</dbReference>
<dbReference type="SMART" id="SM00387">
    <property type="entry name" value="HATPase_c"/>
    <property type="match status" value="1"/>
</dbReference>
<dbReference type="PANTHER" id="PTHR43711:SF1">
    <property type="entry name" value="HISTIDINE KINASE 1"/>
    <property type="match status" value="1"/>
</dbReference>
<evidence type="ECO:0000256" key="8">
    <source>
        <dbReference type="SAM" id="Phobius"/>
    </source>
</evidence>
<dbReference type="Pfam" id="PF02518">
    <property type="entry name" value="HATPase_c"/>
    <property type="match status" value="1"/>
</dbReference>
<dbReference type="SUPFAM" id="SSF47384">
    <property type="entry name" value="Homodimeric domain of signal transducing histidine kinase"/>
    <property type="match status" value="1"/>
</dbReference>
<accession>A0ABV7CJ65</accession>
<dbReference type="CDD" id="cd00082">
    <property type="entry name" value="HisKA"/>
    <property type="match status" value="1"/>
</dbReference>
<comment type="caution">
    <text evidence="10">The sequence shown here is derived from an EMBL/GenBank/DDBJ whole genome shotgun (WGS) entry which is preliminary data.</text>
</comment>
<dbReference type="InterPro" id="IPR003594">
    <property type="entry name" value="HATPase_dom"/>
</dbReference>
<dbReference type="Pfam" id="PF17874">
    <property type="entry name" value="TPR_MalT"/>
    <property type="match status" value="1"/>
</dbReference>
<evidence type="ECO:0000259" key="9">
    <source>
        <dbReference type="PROSITE" id="PS50109"/>
    </source>
</evidence>
<dbReference type="InterPro" id="IPR005467">
    <property type="entry name" value="His_kinase_dom"/>
</dbReference>
<dbReference type="Pfam" id="PF13424">
    <property type="entry name" value="TPR_12"/>
    <property type="match status" value="1"/>
</dbReference>
<dbReference type="InterPro" id="IPR041617">
    <property type="entry name" value="TPR_MalT"/>
</dbReference>
<keyword evidence="8" id="KW-0472">Membrane</keyword>
<evidence type="ECO:0000256" key="6">
    <source>
        <dbReference type="ARBA" id="ARBA00023012"/>
    </source>
</evidence>
<dbReference type="InterPro" id="IPR019734">
    <property type="entry name" value="TPR_rpt"/>
</dbReference>
<dbReference type="PANTHER" id="PTHR43711">
    <property type="entry name" value="TWO-COMPONENT HISTIDINE KINASE"/>
    <property type="match status" value="1"/>
</dbReference>
<dbReference type="RefSeq" id="WP_377123219.1">
    <property type="nucleotide sequence ID" value="NZ_JBHRSD010000014.1"/>
</dbReference>
<evidence type="ECO:0000256" key="4">
    <source>
        <dbReference type="ARBA" id="ARBA00022679"/>
    </source>
</evidence>
<keyword evidence="8" id="KW-1133">Transmembrane helix</keyword>
<evidence type="ECO:0000313" key="11">
    <source>
        <dbReference type="Proteomes" id="UP001595453"/>
    </source>
</evidence>
<evidence type="ECO:0000256" key="5">
    <source>
        <dbReference type="ARBA" id="ARBA00022777"/>
    </source>
</evidence>